<feature type="transmembrane region" description="Helical" evidence="5">
    <location>
        <begin position="45"/>
        <end position="69"/>
    </location>
</feature>
<dbReference type="GO" id="GO:0016020">
    <property type="term" value="C:membrane"/>
    <property type="evidence" value="ECO:0007669"/>
    <property type="project" value="UniProtKB-SubCell"/>
</dbReference>
<sequence length="258" mass="28552">MISLKERTLDKILFILVAFATGTILATALFDLIPESIHHLEELNLGGAGLSLSLVFFFIIIGFVIFFVIERFIYWFHGHAHEEEENKLVCYTNITKGIDMPVDRGTNIKSFALLNLIGDGLHNFLDGIIIMVAFSSGARNGVIITIAVIFHEFPQEIGDFGILLYGGFTKKKALFFNFSSALVALLGGVLAFFLSDAVESFNLFFLAFSGGGFLYIACTELMPEMIKEKNLTKSISQALIFVSGIILIMLLVILLPHE</sequence>
<keyword evidence="4 5" id="KW-0472">Membrane</keyword>
<comment type="caution">
    <text evidence="6">The sequence shown here is derived from an EMBL/GenBank/DDBJ whole genome shotgun (WGS) entry which is preliminary data.</text>
</comment>
<dbReference type="PANTHER" id="PTHR16950:SF16">
    <property type="entry name" value="ZINC TRANSPORTER ZIP13"/>
    <property type="match status" value="1"/>
</dbReference>
<evidence type="ECO:0000256" key="1">
    <source>
        <dbReference type="ARBA" id="ARBA00004141"/>
    </source>
</evidence>
<evidence type="ECO:0000313" key="6">
    <source>
        <dbReference type="EMBL" id="KKL76042.1"/>
    </source>
</evidence>
<name>A0A0F9HLK3_9ZZZZ</name>
<feature type="transmembrane region" description="Helical" evidence="5">
    <location>
        <begin position="12"/>
        <end position="33"/>
    </location>
</feature>
<evidence type="ECO:0000256" key="5">
    <source>
        <dbReference type="SAM" id="Phobius"/>
    </source>
</evidence>
<evidence type="ECO:0000256" key="2">
    <source>
        <dbReference type="ARBA" id="ARBA00022692"/>
    </source>
</evidence>
<proteinExistence type="predicted"/>
<dbReference type="InterPro" id="IPR003689">
    <property type="entry name" value="ZIP"/>
</dbReference>
<keyword evidence="3 5" id="KW-1133">Transmembrane helix</keyword>
<gene>
    <name evidence="6" type="ORF">LCGC14_2048850</name>
</gene>
<evidence type="ECO:0000256" key="3">
    <source>
        <dbReference type="ARBA" id="ARBA00022989"/>
    </source>
</evidence>
<dbReference type="PANTHER" id="PTHR16950">
    <property type="entry name" value="ZINC TRANSPORTER SLC39A7 HISTIDINE-RICH MEMBRANE PROTEIN KE4"/>
    <property type="match status" value="1"/>
</dbReference>
<comment type="subcellular location">
    <subcellularLocation>
        <location evidence="1">Membrane</location>
        <topology evidence="1">Multi-pass membrane protein</topology>
    </subcellularLocation>
</comment>
<dbReference type="Pfam" id="PF02535">
    <property type="entry name" value="Zip"/>
    <property type="match status" value="1"/>
</dbReference>
<keyword evidence="2 5" id="KW-0812">Transmembrane</keyword>
<dbReference type="GO" id="GO:0046873">
    <property type="term" value="F:metal ion transmembrane transporter activity"/>
    <property type="evidence" value="ECO:0007669"/>
    <property type="project" value="InterPro"/>
</dbReference>
<organism evidence="6">
    <name type="scientific">marine sediment metagenome</name>
    <dbReference type="NCBI Taxonomy" id="412755"/>
    <lineage>
        <taxon>unclassified sequences</taxon>
        <taxon>metagenomes</taxon>
        <taxon>ecological metagenomes</taxon>
    </lineage>
</organism>
<accession>A0A0F9HLK3</accession>
<feature type="transmembrane region" description="Helical" evidence="5">
    <location>
        <begin position="200"/>
        <end position="218"/>
    </location>
</feature>
<feature type="transmembrane region" description="Helical" evidence="5">
    <location>
        <begin position="238"/>
        <end position="255"/>
    </location>
</feature>
<evidence type="ECO:0000256" key="4">
    <source>
        <dbReference type="ARBA" id="ARBA00023136"/>
    </source>
</evidence>
<feature type="transmembrane region" description="Helical" evidence="5">
    <location>
        <begin position="174"/>
        <end position="194"/>
    </location>
</feature>
<reference evidence="6" key="1">
    <citation type="journal article" date="2015" name="Nature">
        <title>Complex archaea that bridge the gap between prokaryotes and eukaryotes.</title>
        <authorList>
            <person name="Spang A."/>
            <person name="Saw J.H."/>
            <person name="Jorgensen S.L."/>
            <person name="Zaremba-Niedzwiedzka K."/>
            <person name="Martijn J."/>
            <person name="Lind A.E."/>
            <person name="van Eijk R."/>
            <person name="Schleper C."/>
            <person name="Guy L."/>
            <person name="Ettema T.J."/>
        </authorList>
    </citation>
    <scope>NUCLEOTIDE SEQUENCE</scope>
</reference>
<dbReference type="AlphaFoldDB" id="A0A0F9HLK3"/>
<dbReference type="EMBL" id="LAZR01024178">
    <property type="protein sequence ID" value="KKL76042.1"/>
    <property type="molecule type" value="Genomic_DNA"/>
</dbReference>
<evidence type="ECO:0008006" key="7">
    <source>
        <dbReference type="Google" id="ProtNLM"/>
    </source>
</evidence>
<protein>
    <recommendedName>
        <fullName evidence="7">Zinc/iron permease</fullName>
    </recommendedName>
</protein>